<comment type="pathway">
    <text evidence="3 13">Amino-acid biosynthesis; L-leucine biosynthesis; L-leucine from 3-methyl-2-oxobutanoate: step 2/4.</text>
</comment>
<dbReference type="OrthoDB" id="9802769at2"/>
<dbReference type="PRINTS" id="PR00415">
    <property type="entry name" value="ACONITASE"/>
</dbReference>
<dbReference type="GO" id="GO:0046872">
    <property type="term" value="F:metal ion binding"/>
    <property type="evidence" value="ECO:0007669"/>
    <property type="project" value="UniProtKB-KW"/>
</dbReference>
<evidence type="ECO:0000256" key="2">
    <source>
        <dbReference type="ARBA" id="ARBA00002695"/>
    </source>
</evidence>
<dbReference type="GO" id="GO:0051539">
    <property type="term" value="F:4 iron, 4 sulfur cluster binding"/>
    <property type="evidence" value="ECO:0007669"/>
    <property type="project" value="UniProtKB-KW"/>
</dbReference>
<dbReference type="Proteomes" id="UP000323142">
    <property type="component" value="Unassembled WGS sequence"/>
</dbReference>
<feature type="domain" description="Aconitase/3-isopropylmalate dehydratase large subunit alpha/beta/alpha" evidence="15">
    <location>
        <begin position="7"/>
        <end position="454"/>
    </location>
</feature>
<evidence type="ECO:0000256" key="1">
    <source>
        <dbReference type="ARBA" id="ARBA00000491"/>
    </source>
</evidence>
<dbReference type="PROSITE" id="PS01244">
    <property type="entry name" value="ACONITASE_2"/>
    <property type="match status" value="1"/>
</dbReference>
<dbReference type="Gene3D" id="3.30.499.10">
    <property type="entry name" value="Aconitase, domain 3"/>
    <property type="match status" value="2"/>
</dbReference>
<proteinExistence type="inferred from homology"/>
<keyword evidence="10 13" id="KW-0411">Iron-sulfur</keyword>
<comment type="cofactor">
    <cofactor evidence="13">
        <name>[4Fe-4S] cluster</name>
        <dbReference type="ChEBI" id="CHEBI:49883"/>
    </cofactor>
    <text evidence="13">Binds 1 [4Fe-4S] cluster per subunit.</text>
</comment>
<evidence type="ECO:0000259" key="15">
    <source>
        <dbReference type="Pfam" id="PF00330"/>
    </source>
</evidence>
<reference evidence="16 17" key="2">
    <citation type="submission" date="2019-09" db="EMBL/GenBank/DDBJ databases">
        <authorList>
            <person name="Jin C."/>
        </authorList>
    </citation>
    <scope>NUCLEOTIDE SEQUENCE [LARGE SCALE GENOMIC DNA]</scope>
    <source>
        <strain evidence="16 17">BN140002</strain>
    </source>
</reference>
<evidence type="ECO:0000313" key="17">
    <source>
        <dbReference type="Proteomes" id="UP000323142"/>
    </source>
</evidence>
<dbReference type="PANTHER" id="PTHR43822:SF9">
    <property type="entry name" value="3-ISOPROPYLMALATE DEHYDRATASE"/>
    <property type="match status" value="1"/>
</dbReference>
<protein>
    <recommendedName>
        <fullName evidence="13">3-isopropylmalate dehydratase large subunit</fullName>
        <ecNumber evidence="13">4.2.1.33</ecNumber>
    </recommendedName>
    <alternativeName>
        <fullName evidence="13">Alpha-IPM isomerase</fullName>
        <shortName evidence="13">IPMI</shortName>
    </alternativeName>
    <alternativeName>
        <fullName evidence="13">Isopropylmalate isomerase</fullName>
    </alternativeName>
</protein>
<accession>A0A5B2VCH3</accession>
<dbReference type="NCBIfam" id="TIGR00170">
    <property type="entry name" value="leuC"/>
    <property type="match status" value="1"/>
</dbReference>
<keyword evidence="6 13" id="KW-0004">4Fe-4S</keyword>
<evidence type="ECO:0000256" key="14">
    <source>
        <dbReference type="SAM" id="MobiDB-lite"/>
    </source>
</evidence>
<evidence type="ECO:0000256" key="7">
    <source>
        <dbReference type="ARBA" id="ARBA00022605"/>
    </source>
</evidence>
<evidence type="ECO:0000256" key="11">
    <source>
        <dbReference type="ARBA" id="ARBA00023239"/>
    </source>
</evidence>
<keyword evidence="8 13" id="KW-0479">Metal-binding</keyword>
<dbReference type="PANTHER" id="PTHR43822">
    <property type="entry name" value="HOMOACONITASE, MITOCHONDRIAL-RELATED"/>
    <property type="match status" value="1"/>
</dbReference>
<feature type="binding site" evidence="13">
    <location>
        <position position="407"/>
    </location>
    <ligand>
        <name>[4Fe-4S] cluster</name>
        <dbReference type="ChEBI" id="CHEBI:49883"/>
    </ligand>
</feature>
<dbReference type="InterPro" id="IPR018136">
    <property type="entry name" value="Aconitase_4Fe-4S_BS"/>
</dbReference>
<feature type="binding site" evidence="13">
    <location>
        <position position="404"/>
    </location>
    <ligand>
        <name>[4Fe-4S] cluster</name>
        <dbReference type="ChEBI" id="CHEBI:49883"/>
    </ligand>
</feature>
<gene>
    <name evidence="13 16" type="primary">leuC</name>
    <name evidence="16" type="ORF">F0L46_16660</name>
</gene>
<dbReference type="InterPro" id="IPR015931">
    <property type="entry name" value="Acnase/IPM_dHydase_lsu_aba_1/3"/>
</dbReference>
<comment type="subunit">
    <text evidence="4 13">Heterodimer of LeuC and LeuD.</text>
</comment>
<comment type="function">
    <text evidence="2 13">Catalyzes the isomerization between 2-isopropylmalate and 3-isopropylmalate, via the formation of 2-isopropylmaleate.</text>
</comment>
<dbReference type="GO" id="GO:0009098">
    <property type="term" value="P:L-leucine biosynthetic process"/>
    <property type="evidence" value="ECO:0007669"/>
    <property type="project" value="UniProtKB-UniRule"/>
</dbReference>
<evidence type="ECO:0000256" key="5">
    <source>
        <dbReference type="ARBA" id="ARBA00022430"/>
    </source>
</evidence>
<dbReference type="HAMAP" id="MF_01026">
    <property type="entry name" value="LeuC_type1"/>
    <property type="match status" value="1"/>
</dbReference>
<dbReference type="InterPro" id="IPR004430">
    <property type="entry name" value="3-IsopropMal_deHydase_lsu"/>
</dbReference>
<dbReference type="CDD" id="cd01583">
    <property type="entry name" value="IPMI"/>
    <property type="match status" value="1"/>
</dbReference>
<dbReference type="EC" id="4.2.1.33" evidence="13"/>
<dbReference type="NCBIfam" id="NF004016">
    <property type="entry name" value="PRK05478.1"/>
    <property type="match status" value="1"/>
</dbReference>
<dbReference type="GO" id="GO:0003861">
    <property type="term" value="F:3-isopropylmalate dehydratase activity"/>
    <property type="evidence" value="ECO:0007669"/>
    <property type="project" value="UniProtKB-UniRule"/>
</dbReference>
<name>A0A5B2VCH3_9HYPH</name>
<dbReference type="Pfam" id="PF00330">
    <property type="entry name" value="Aconitase"/>
    <property type="match status" value="1"/>
</dbReference>
<dbReference type="PROSITE" id="PS00450">
    <property type="entry name" value="ACONITASE_1"/>
    <property type="match status" value="1"/>
</dbReference>
<feature type="region of interest" description="Disordered" evidence="14">
    <location>
        <begin position="418"/>
        <end position="440"/>
    </location>
</feature>
<keyword evidence="12 13" id="KW-0100">Branched-chain amino acid biosynthesis</keyword>
<evidence type="ECO:0000256" key="4">
    <source>
        <dbReference type="ARBA" id="ARBA00011271"/>
    </source>
</evidence>
<feature type="binding site" evidence="13">
    <location>
        <position position="346"/>
    </location>
    <ligand>
        <name>[4Fe-4S] cluster</name>
        <dbReference type="ChEBI" id="CHEBI:49883"/>
    </ligand>
</feature>
<comment type="catalytic activity">
    <reaction evidence="1 13">
        <text>(2R,3S)-3-isopropylmalate = (2S)-2-isopropylmalate</text>
        <dbReference type="Rhea" id="RHEA:32287"/>
        <dbReference type="ChEBI" id="CHEBI:1178"/>
        <dbReference type="ChEBI" id="CHEBI:35121"/>
        <dbReference type="EC" id="4.2.1.33"/>
    </reaction>
</comment>
<dbReference type="InterPro" id="IPR001030">
    <property type="entry name" value="Acoase/IPM_deHydtase_lsu_aba"/>
</dbReference>
<dbReference type="EMBL" id="VUOA01000029">
    <property type="protein sequence ID" value="KAA2236009.1"/>
    <property type="molecule type" value="Genomic_DNA"/>
</dbReference>
<evidence type="ECO:0000313" key="16">
    <source>
        <dbReference type="EMBL" id="KAA2236009.1"/>
    </source>
</evidence>
<keyword evidence="9 13" id="KW-0408">Iron</keyword>
<evidence type="ECO:0000256" key="13">
    <source>
        <dbReference type="HAMAP-Rule" id="MF_01026"/>
    </source>
</evidence>
<dbReference type="NCBIfam" id="NF009116">
    <property type="entry name" value="PRK12466.1"/>
    <property type="match status" value="1"/>
</dbReference>
<keyword evidence="17" id="KW-1185">Reference proteome</keyword>
<comment type="similarity">
    <text evidence="13">Belongs to the aconitase/IPM isomerase family. LeuC type 1 subfamily.</text>
</comment>
<evidence type="ECO:0000256" key="12">
    <source>
        <dbReference type="ARBA" id="ARBA00023304"/>
    </source>
</evidence>
<evidence type="ECO:0000256" key="8">
    <source>
        <dbReference type="ARBA" id="ARBA00022723"/>
    </source>
</evidence>
<keyword evidence="7 13" id="KW-0028">Amino-acid biosynthesis</keyword>
<organism evidence="16 17">
    <name type="scientific">Salinarimonas soli</name>
    <dbReference type="NCBI Taxonomy" id="1638099"/>
    <lineage>
        <taxon>Bacteria</taxon>
        <taxon>Pseudomonadati</taxon>
        <taxon>Pseudomonadota</taxon>
        <taxon>Alphaproteobacteria</taxon>
        <taxon>Hyphomicrobiales</taxon>
        <taxon>Salinarimonadaceae</taxon>
        <taxon>Salinarimonas</taxon>
    </lineage>
</organism>
<evidence type="ECO:0000256" key="3">
    <source>
        <dbReference type="ARBA" id="ARBA00004729"/>
    </source>
</evidence>
<evidence type="ECO:0000256" key="6">
    <source>
        <dbReference type="ARBA" id="ARBA00022485"/>
    </source>
</evidence>
<dbReference type="SUPFAM" id="SSF53732">
    <property type="entry name" value="Aconitase iron-sulfur domain"/>
    <property type="match status" value="1"/>
</dbReference>
<evidence type="ECO:0000256" key="9">
    <source>
        <dbReference type="ARBA" id="ARBA00023004"/>
    </source>
</evidence>
<dbReference type="RefSeq" id="WP_149819584.1">
    <property type="nucleotide sequence ID" value="NZ_VUOA01000029.1"/>
</dbReference>
<reference evidence="16 17" key="1">
    <citation type="submission" date="2019-09" db="EMBL/GenBank/DDBJ databases">
        <title>Salinarimonas rosea gen. nov., sp. nov., a new member of the a-2 subgroup of the Proteobacteria.</title>
        <authorList>
            <person name="Liu J."/>
        </authorList>
    </citation>
    <scope>NUCLEOTIDE SEQUENCE [LARGE SCALE GENOMIC DNA]</scope>
    <source>
        <strain evidence="16 17">BN140002</strain>
    </source>
</reference>
<dbReference type="InterPro" id="IPR050067">
    <property type="entry name" value="IPM_dehydratase_rel_enz"/>
</dbReference>
<comment type="caution">
    <text evidence="16">The sequence shown here is derived from an EMBL/GenBank/DDBJ whole genome shotgun (WGS) entry which is preliminary data.</text>
</comment>
<dbReference type="InterPro" id="IPR033941">
    <property type="entry name" value="IPMI_cat"/>
</dbReference>
<dbReference type="UniPathway" id="UPA00048">
    <property type="reaction ID" value="UER00071"/>
</dbReference>
<evidence type="ECO:0000256" key="10">
    <source>
        <dbReference type="ARBA" id="ARBA00023014"/>
    </source>
</evidence>
<keyword evidence="5 13" id="KW-0432">Leucine biosynthesis</keyword>
<dbReference type="InterPro" id="IPR036008">
    <property type="entry name" value="Aconitase_4Fe-4S_dom"/>
</dbReference>
<keyword evidence="11 13" id="KW-0456">Lyase</keyword>
<dbReference type="AlphaFoldDB" id="A0A5B2VCH3"/>
<sequence>MPRTLVDKLWDQHAILTREDGETLIWIDRHFVHEGSHHAFAKLKSRGARVARPDLTFGVADHYVPTRGRAGPIPDEGVRRMVEQLTENTGLHGVHLFGLDDPRQGIVHVVGPEQGLTLPGLTVVCGDSHTSTHGAFGALAFGIGASEVAHVLTTQTLWQRKPKRMRISVEGPLTPGVGAKDIALTWIARLGADGAQGHAIEYAGSAVRALSMEGRLTLCNLSIEGGGRCGMVAPDETTLAYLRGRPYAPAGEAFERAAGDWLALAGDADAAFDREVSFRGDEIAPTVTWGTNPGDALPIDAAVPDPERIADPGRAAHARDALAYMDLRPGQPLTGIRIDRVFIGSCTNARIEDLRAAAAVLAGRTARVPGLVSPGSSLVKRQAEEEGLDRIFVEAGLDWVESGCSMCVGMNGDLLKPGERSASTTNRNFKGRQGPGSRTHLMSPAMAAAAAVAGHLADARPMLAGRL</sequence>